<dbReference type="InterPro" id="IPR053151">
    <property type="entry name" value="RNase_H-like"/>
</dbReference>
<dbReference type="InterPro" id="IPR036397">
    <property type="entry name" value="RNaseH_sf"/>
</dbReference>
<accession>A0A445I608</accession>
<reference evidence="3 4" key="1">
    <citation type="submission" date="2018-09" db="EMBL/GenBank/DDBJ databases">
        <title>A high-quality reference genome of wild soybean provides a powerful tool to mine soybean genomes.</title>
        <authorList>
            <person name="Xie M."/>
            <person name="Chung C.Y.L."/>
            <person name="Li M.-W."/>
            <person name="Wong F.-L."/>
            <person name="Chan T.-F."/>
            <person name="Lam H.-M."/>
        </authorList>
    </citation>
    <scope>NUCLEOTIDE SEQUENCE [LARGE SCALE GENOMIC DNA]</scope>
    <source>
        <strain evidence="4">cv. W05</strain>
        <tissue evidence="3">Hypocotyl of etiolated seedlings</tissue>
    </source>
</reference>
<feature type="signal peptide" evidence="1">
    <location>
        <begin position="1"/>
        <end position="23"/>
    </location>
</feature>
<keyword evidence="4" id="KW-1185">Reference proteome</keyword>
<evidence type="ECO:0000313" key="3">
    <source>
        <dbReference type="EMBL" id="RZB81476.1"/>
    </source>
</evidence>
<dbReference type="PANTHER" id="PTHR47723">
    <property type="entry name" value="OS05G0353850 PROTEIN"/>
    <property type="match status" value="1"/>
</dbReference>
<dbReference type="InterPro" id="IPR012337">
    <property type="entry name" value="RNaseH-like_sf"/>
</dbReference>
<dbReference type="Gene3D" id="3.30.420.10">
    <property type="entry name" value="Ribonuclease H-like superfamily/Ribonuclease H"/>
    <property type="match status" value="1"/>
</dbReference>
<dbReference type="CDD" id="cd06222">
    <property type="entry name" value="RNase_H_like"/>
    <property type="match status" value="1"/>
</dbReference>
<feature type="chain" id="PRO_5019310051" description="RNase H type-1 domain-containing protein" evidence="1">
    <location>
        <begin position="24"/>
        <end position="164"/>
    </location>
</feature>
<gene>
    <name evidence="3" type="ORF">D0Y65_030964</name>
</gene>
<dbReference type="GO" id="GO:0003676">
    <property type="term" value="F:nucleic acid binding"/>
    <property type="evidence" value="ECO:0007669"/>
    <property type="project" value="InterPro"/>
</dbReference>
<dbReference type="SUPFAM" id="SSF53098">
    <property type="entry name" value="Ribonuclease H-like"/>
    <property type="match status" value="1"/>
</dbReference>
<keyword evidence="1" id="KW-0732">Signal</keyword>
<proteinExistence type="predicted"/>
<dbReference type="Pfam" id="PF13456">
    <property type="entry name" value="RVT_3"/>
    <property type="match status" value="1"/>
</dbReference>
<evidence type="ECO:0000313" key="4">
    <source>
        <dbReference type="Proteomes" id="UP000289340"/>
    </source>
</evidence>
<evidence type="ECO:0000259" key="2">
    <source>
        <dbReference type="Pfam" id="PF13456"/>
    </source>
</evidence>
<dbReference type="InterPro" id="IPR044730">
    <property type="entry name" value="RNase_H-like_dom_plant"/>
</dbReference>
<protein>
    <recommendedName>
        <fullName evidence="2">RNase H type-1 domain-containing protein</fullName>
    </recommendedName>
</protein>
<dbReference type="EMBL" id="QZWG01000011">
    <property type="protein sequence ID" value="RZB81476.1"/>
    <property type="molecule type" value="Genomic_DNA"/>
</dbReference>
<dbReference type="GO" id="GO:0004523">
    <property type="term" value="F:RNA-DNA hybrid ribonuclease activity"/>
    <property type="evidence" value="ECO:0007669"/>
    <property type="project" value="InterPro"/>
</dbReference>
<dbReference type="PANTHER" id="PTHR47723:SF23">
    <property type="entry name" value="REVERSE TRANSCRIPTASE-LIKE PROTEIN"/>
    <property type="match status" value="1"/>
</dbReference>
<evidence type="ECO:0000256" key="1">
    <source>
        <dbReference type="SAM" id="SignalP"/>
    </source>
</evidence>
<dbReference type="Proteomes" id="UP000289340">
    <property type="component" value="Chromosome 11"/>
</dbReference>
<dbReference type="InterPro" id="IPR002156">
    <property type="entry name" value="RNaseH_domain"/>
</dbReference>
<feature type="domain" description="RNase H type-1" evidence="2">
    <location>
        <begin position="95"/>
        <end position="156"/>
    </location>
</feature>
<name>A0A445I608_GLYSO</name>
<sequence length="164" mass="17761">MSFSPPLLLFLFWPYGTVETTSALINNKAISFHSAISLIVGKIRITSNVSSSCMNSSIQEFVISKLLGILDHPRIADCISPVTWNPPLQGWVKCNSDGSAKGSPGLAGCGAIFRDHSANSLGCFSQNLGVNNSFFVEIMGVILAIEIAFNKGWLNLGWNVIQLW</sequence>
<dbReference type="AlphaFoldDB" id="A0A445I608"/>
<comment type="caution">
    <text evidence="3">The sequence shown here is derived from an EMBL/GenBank/DDBJ whole genome shotgun (WGS) entry which is preliminary data.</text>
</comment>
<organism evidence="3 4">
    <name type="scientific">Glycine soja</name>
    <name type="common">Wild soybean</name>
    <dbReference type="NCBI Taxonomy" id="3848"/>
    <lineage>
        <taxon>Eukaryota</taxon>
        <taxon>Viridiplantae</taxon>
        <taxon>Streptophyta</taxon>
        <taxon>Embryophyta</taxon>
        <taxon>Tracheophyta</taxon>
        <taxon>Spermatophyta</taxon>
        <taxon>Magnoliopsida</taxon>
        <taxon>eudicotyledons</taxon>
        <taxon>Gunneridae</taxon>
        <taxon>Pentapetalae</taxon>
        <taxon>rosids</taxon>
        <taxon>fabids</taxon>
        <taxon>Fabales</taxon>
        <taxon>Fabaceae</taxon>
        <taxon>Papilionoideae</taxon>
        <taxon>50 kb inversion clade</taxon>
        <taxon>NPAAA clade</taxon>
        <taxon>indigoferoid/millettioid clade</taxon>
        <taxon>Phaseoleae</taxon>
        <taxon>Glycine</taxon>
        <taxon>Glycine subgen. Soja</taxon>
    </lineage>
</organism>